<gene>
    <name evidence="2" type="ORF">A2358_03170</name>
</gene>
<name>A0A1G2IWL6_9BACT</name>
<organism evidence="2 3">
    <name type="scientific">Candidatus Staskawiczbacteria bacterium RIFOXYB1_FULL_37_44</name>
    <dbReference type="NCBI Taxonomy" id="1802223"/>
    <lineage>
        <taxon>Bacteria</taxon>
        <taxon>Candidatus Staskawicziibacteriota</taxon>
    </lineage>
</organism>
<sequence>MTPEDQVQNIQTLQRKNSLLPLIIGVTVAIIALVSAILFFIFYKPYLQKKIIEELVASFGVDMPSPYVVSGPFIVSPSYNGINIITSTKASEILNAKKEIDVRFLSVLDSNGQEVLDKESSFETKPFWTKKMLDKSNDPVEHYKADRSISVLENFSGEFSAITGTIYIDSIQGQKTYSFSKDQLSSLSSSSDSKIKIGEFEENYLTVIVSGDLNKLVSVTAYDSSNNELEREGKGDADGGLNVYYETAKIDKLVVIYANNIVRKAYPFTLKIDVPENSKINETASDNISTEEKKQIIKSLAYMYDLLSTKNVSKIRDFFMQQVPESADEINATIDEEILSAAEMITLFGKPTEDLLTDPNATWSIDGDTAKIEIKNEDGSASSSFSIEKINGVWPVGE</sequence>
<dbReference type="AlphaFoldDB" id="A0A1G2IWL6"/>
<keyword evidence="1" id="KW-0472">Membrane</keyword>
<dbReference type="EMBL" id="MHPJ01000006">
    <property type="protein sequence ID" value="OGZ79235.1"/>
    <property type="molecule type" value="Genomic_DNA"/>
</dbReference>
<reference evidence="2 3" key="1">
    <citation type="journal article" date="2016" name="Nat. Commun.">
        <title>Thousands of microbial genomes shed light on interconnected biogeochemical processes in an aquifer system.</title>
        <authorList>
            <person name="Anantharaman K."/>
            <person name="Brown C.T."/>
            <person name="Hug L.A."/>
            <person name="Sharon I."/>
            <person name="Castelle C.J."/>
            <person name="Probst A.J."/>
            <person name="Thomas B.C."/>
            <person name="Singh A."/>
            <person name="Wilkins M.J."/>
            <person name="Karaoz U."/>
            <person name="Brodie E.L."/>
            <person name="Williams K.H."/>
            <person name="Hubbard S.S."/>
            <person name="Banfield J.F."/>
        </authorList>
    </citation>
    <scope>NUCLEOTIDE SEQUENCE [LARGE SCALE GENOMIC DNA]</scope>
</reference>
<feature type="transmembrane region" description="Helical" evidence="1">
    <location>
        <begin position="20"/>
        <end position="43"/>
    </location>
</feature>
<evidence type="ECO:0000313" key="2">
    <source>
        <dbReference type="EMBL" id="OGZ79235.1"/>
    </source>
</evidence>
<evidence type="ECO:0000256" key="1">
    <source>
        <dbReference type="SAM" id="Phobius"/>
    </source>
</evidence>
<evidence type="ECO:0000313" key="3">
    <source>
        <dbReference type="Proteomes" id="UP000178650"/>
    </source>
</evidence>
<protein>
    <submittedName>
        <fullName evidence="2">Uncharacterized protein</fullName>
    </submittedName>
</protein>
<proteinExistence type="predicted"/>
<comment type="caution">
    <text evidence="2">The sequence shown here is derived from an EMBL/GenBank/DDBJ whole genome shotgun (WGS) entry which is preliminary data.</text>
</comment>
<keyword evidence="1" id="KW-1133">Transmembrane helix</keyword>
<dbReference type="Proteomes" id="UP000178650">
    <property type="component" value="Unassembled WGS sequence"/>
</dbReference>
<accession>A0A1G2IWL6</accession>
<keyword evidence="1" id="KW-0812">Transmembrane</keyword>
<dbReference type="STRING" id="1802223.A2358_03170"/>